<evidence type="ECO:0000256" key="2">
    <source>
        <dbReference type="SAM" id="MobiDB-lite"/>
    </source>
</evidence>
<evidence type="ECO:0000256" key="1">
    <source>
        <dbReference type="SAM" id="Coils"/>
    </source>
</evidence>
<feature type="compositionally biased region" description="Basic and acidic residues" evidence="2">
    <location>
        <begin position="336"/>
        <end position="349"/>
    </location>
</feature>
<evidence type="ECO:0000313" key="5">
    <source>
        <dbReference type="Proteomes" id="UP000215335"/>
    </source>
</evidence>
<feature type="region of interest" description="Disordered" evidence="2">
    <location>
        <begin position="331"/>
        <end position="396"/>
    </location>
</feature>
<dbReference type="STRING" id="543379.A0A232EYM8"/>
<feature type="compositionally biased region" description="Acidic residues" evidence="2">
    <location>
        <begin position="548"/>
        <end position="557"/>
    </location>
</feature>
<reference evidence="4 5" key="1">
    <citation type="journal article" date="2017" name="Curr. Biol.">
        <title>The Evolution of Venom by Co-option of Single-Copy Genes.</title>
        <authorList>
            <person name="Martinson E.O."/>
            <person name="Mrinalini"/>
            <person name="Kelkar Y.D."/>
            <person name="Chang C.H."/>
            <person name="Werren J.H."/>
        </authorList>
    </citation>
    <scope>NUCLEOTIDE SEQUENCE [LARGE SCALE GENOMIC DNA]</scope>
    <source>
        <strain evidence="4 5">Alberta</strain>
        <tissue evidence="4">Whole body</tissue>
    </source>
</reference>
<feature type="region of interest" description="Disordered" evidence="2">
    <location>
        <begin position="159"/>
        <end position="180"/>
    </location>
</feature>
<dbReference type="PANTHER" id="PTHR31518">
    <property type="entry name" value="ARGININE/SERINE-RICH PROTEIN PNISR"/>
    <property type="match status" value="1"/>
</dbReference>
<feature type="compositionally biased region" description="Low complexity" evidence="2">
    <location>
        <begin position="643"/>
        <end position="656"/>
    </location>
</feature>
<feature type="coiled-coil region" evidence="1">
    <location>
        <begin position="290"/>
        <end position="326"/>
    </location>
</feature>
<feature type="region of interest" description="Disordered" evidence="2">
    <location>
        <begin position="491"/>
        <end position="698"/>
    </location>
</feature>
<evidence type="ECO:0000256" key="3">
    <source>
        <dbReference type="SAM" id="Phobius"/>
    </source>
</evidence>
<dbReference type="AlphaFoldDB" id="A0A232EYM8"/>
<feature type="compositionally biased region" description="Basic and acidic residues" evidence="2">
    <location>
        <begin position="558"/>
        <end position="608"/>
    </location>
</feature>
<feature type="compositionally biased region" description="Basic and acidic residues" evidence="2">
    <location>
        <begin position="362"/>
        <end position="373"/>
    </location>
</feature>
<keyword evidence="1" id="KW-0175">Coiled coil</keyword>
<feature type="region of interest" description="Disordered" evidence="2">
    <location>
        <begin position="53"/>
        <end position="133"/>
    </location>
</feature>
<keyword evidence="3" id="KW-0812">Transmembrane</keyword>
<keyword evidence="3" id="KW-1133">Transmembrane helix</keyword>
<name>A0A232EYM8_9HYME</name>
<keyword evidence="3" id="KW-0472">Membrane</keyword>
<dbReference type="OrthoDB" id="10065820at2759"/>
<protein>
    <submittedName>
        <fullName evidence="4">Uncharacterized protein</fullName>
    </submittedName>
</protein>
<dbReference type="Pfam" id="PF15996">
    <property type="entry name" value="PNISR"/>
    <property type="match status" value="1"/>
</dbReference>
<accession>A0A232EYM8</accession>
<gene>
    <name evidence="4" type="ORF">TSAR_001639</name>
</gene>
<feature type="compositionally biased region" description="Polar residues" evidence="2">
    <location>
        <begin position="100"/>
        <end position="132"/>
    </location>
</feature>
<proteinExistence type="predicted"/>
<evidence type="ECO:0000313" key="4">
    <source>
        <dbReference type="EMBL" id="OXU23455.1"/>
    </source>
</evidence>
<organism evidence="4 5">
    <name type="scientific">Trichomalopsis sarcophagae</name>
    <dbReference type="NCBI Taxonomy" id="543379"/>
    <lineage>
        <taxon>Eukaryota</taxon>
        <taxon>Metazoa</taxon>
        <taxon>Ecdysozoa</taxon>
        <taxon>Arthropoda</taxon>
        <taxon>Hexapoda</taxon>
        <taxon>Insecta</taxon>
        <taxon>Pterygota</taxon>
        <taxon>Neoptera</taxon>
        <taxon>Endopterygota</taxon>
        <taxon>Hymenoptera</taxon>
        <taxon>Apocrita</taxon>
        <taxon>Proctotrupomorpha</taxon>
        <taxon>Chalcidoidea</taxon>
        <taxon>Pteromalidae</taxon>
        <taxon>Pteromalinae</taxon>
        <taxon>Trichomalopsis</taxon>
    </lineage>
</organism>
<sequence length="900" mass="101116">MENQASMKMSEDMFEGKDYPTQWALNPAAYQNMNSDQVDWAALAQQWIKMKETSIPPAPPPPSIADELQCLSSNNGGGEAPMDMDTKDDDIPPAPPAPNISGTDDWNQWNQWGSHWNQNSATSGNWEWNNSIPPGLDGKSVGISNVSNNVIIPPPAPTISSTSPPFPNHCSQSTAVQPAAPPIPPSFRYSTMPLSQSQFSNQVSSNTFWNNEHQHPVTPGTTVPIQSNPFIKGLRQNSNRIPLVPPPASTLATPEMITSRNREIRDRTPEDDFASTLDTVKRRQLPAWIREGLEKMEREKQKAVERERQEILRKQELEALKEIEDQARAVLNPSRSKFDSDSEKETTEHEYDDDNKVSSNSNEEKQSPKDNSKQQHSPDLMRPRKTRFRDAASPVVHTRTVVTTHKEKSPDNTSMSVALRQNKEEMLQNLMLKVRRSLTEILLEVTNDEISSVCKEVWRRHCSKAPTGHGSITASHTAAPVSQITRKLGLGIYGDSNSESEDEHVSNHEHSQQSPGDNDSEEELKETLKRRQQAFRRTEAEIEARLAEEEEEDEEDEDRVKVKRSGEQEETENLRKRIEGSSRDDQSSREKDVRNEVRGMERRLRKDSGMGNTSGFKIVDSEIDTSSKSTVADSARLAEGNVSSSSESADHYSSSKRTARSSKSKSSKSSSRKKLSRYGENAKDGSSSRSRSRSKNKYSSREGLVQMFLGLTAGMLVAIVIVPRTSESKIIRIKAPKSNILNQNLDQALDLTITAQNLDRNLIQDLLQDLDQIEQNDRGRVQVLAEDAVVVLVKDLALTHEHEHELVLDRVQVIGLDLVGVRDLLIVTKVQVRVKSETHVLVLSNVQDAQDQIPEVQRAIIIAIAIIIVKIEMVRSRRIATRTECIFFQLQRLYGFMNNM</sequence>
<keyword evidence="5" id="KW-1185">Reference proteome</keyword>
<feature type="compositionally biased region" description="Basic and acidic residues" evidence="2">
    <location>
        <begin position="536"/>
        <end position="547"/>
    </location>
</feature>
<dbReference type="InterPro" id="IPR031937">
    <property type="entry name" value="PNISR"/>
</dbReference>
<dbReference type="EMBL" id="NNAY01001603">
    <property type="protein sequence ID" value="OXU23455.1"/>
    <property type="molecule type" value="Genomic_DNA"/>
</dbReference>
<dbReference type="Proteomes" id="UP000215335">
    <property type="component" value="Unassembled WGS sequence"/>
</dbReference>
<feature type="compositionally biased region" description="Basic residues" evidence="2">
    <location>
        <begin position="657"/>
        <end position="676"/>
    </location>
</feature>
<feature type="transmembrane region" description="Helical" evidence="3">
    <location>
        <begin position="703"/>
        <end position="722"/>
    </location>
</feature>
<comment type="caution">
    <text evidence="4">The sequence shown here is derived from an EMBL/GenBank/DDBJ whole genome shotgun (WGS) entry which is preliminary data.</text>
</comment>